<comment type="catalytic activity">
    <reaction evidence="2">
        <text>L-lysyl-[protein] + 2-oxoglutarate + O2 = 4-hydroxy-L-lysyl-[protein] + succinate + CO2</text>
        <dbReference type="Rhea" id="RHEA:57156"/>
        <dbReference type="Rhea" id="RHEA-COMP:9752"/>
        <dbReference type="Rhea" id="RHEA-COMP:15084"/>
        <dbReference type="ChEBI" id="CHEBI:15379"/>
        <dbReference type="ChEBI" id="CHEBI:16526"/>
        <dbReference type="ChEBI" id="CHEBI:16810"/>
        <dbReference type="ChEBI" id="CHEBI:29969"/>
        <dbReference type="ChEBI" id="CHEBI:30031"/>
        <dbReference type="ChEBI" id="CHEBI:141495"/>
    </reaction>
</comment>
<dbReference type="GO" id="GO:0016706">
    <property type="term" value="F:2-oxoglutarate-dependent dioxygenase activity"/>
    <property type="evidence" value="ECO:0007669"/>
    <property type="project" value="TreeGrafter"/>
</dbReference>
<dbReference type="GO" id="GO:0043565">
    <property type="term" value="F:sequence-specific DNA binding"/>
    <property type="evidence" value="ECO:0007669"/>
    <property type="project" value="TreeGrafter"/>
</dbReference>
<dbReference type="Proteomes" id="UP000494165">
    <property type="component" value="Unassembled WGS sequence"/>
</dbReference>
<evidence type="ECO:0000256" key="3">
    <source>
        <dbReference type="ARBA" id="ARBA00082904"/>
    </source>
</evidence>
<keyword evidence="6" id="KW-1185">Reference proteome</keyword>
<dbReference type="PANTHER" id="PTHR12480:SF6">
    <property type="entry name" value="2-OXOGLUTARATE AND IRON-DEPENDENT OXYGENASE JMJD4"/>
    <property type="match status" value="1"/>
</dbReference>
<dbReference type="Gene3D" id="2.60.120.650">
    <property type="entry name" value="Cupin"/>
    <property type="match status" value="1"/>
</dbReference>
<protein>
    <recommendedName>
        <fullName evidence="3">Jumonji domain-containing protein 4</fullName>
    </recommendedName>
</protein>
<dbReference type="PANTHER" id="PTHR12480">
    <property type="entry name" value="ARGININE DEMETHYLASE AND LYSYL-HYDROXYLASE JMJD"/>
    <property type="match status" value="1"/>
</dbReference>
<dbReference type="InterPro" id="IPR003347">
    <property type="entry name" value="JmjC_dom"/>
</dbReference>
<dbReference type="GO" id="GO:0005737">
    <property type="term" value="C:cytoplasm"/>
    <property type="evidence" value="ECO:0007669"/>
    <property type="project" value="TreeGrafter"/>
</dbReference>
<dbReference type="GO" id="GO:0045905">
    <property type="term" value="P:positive regulation of translational termination"/>
    <property type="evidence" value="ECO:0007669"/>
    <property type="project" value="TreeGrafter"/>
</dbReference>
<evidence type="ECO:0000256" key="2">
    <source>
        <dbReference type="ARBA" id="ARBA00047762"/>
    </source>
</evidence>
<reference evidence="5 6" key="1">
    <citation type="submission" date="2020-04" db="EMBL/GenBank/DDBJ databases">
        <authorList>
            <person name="Alioto T."/>
            <person name="Alioto T."/>
            <person name="Gomez Garrido J."/>
        </authorList>
    </citation>
    <scope>NUCLEOTIDE SEQUENCE [LARGE SCALE GENOMIC DNA]</scope>
</reference>
<organism evidence="5 6">
    <name type="scientific">Cloeon dipterum</name>
    <dbReference type="NCBI Taxonomy" id="197152"/>
    <lineage>
        <taxon>Eukaryota</taxon>
        <taxon>Metazoa</taxon>
        <taxon>Ecdysozoa</taxon>
        <taxon>Arthropoda</taxon>
        <taxon>Hexapoda</taxon>
        <taxon>Insecta</taxon>
        <taxon>Pterygota</taxon>
        <taxon>Palaeoptera</taxon>
        <taxon>Ephemeroptera</taxon>
        <taxon>Pisciforma</taxon>
        <taxon>Baetidae</taxon>
        <taxon>Cloeon</taxon>
    </lineage>
</organism>
<accession>A0A8S1BQP7</accession>
<evidence type="ECO:0000313" key="6">
    <source>
        <dbReference type="Proteomes" id="UP000494165"/>
    </source>
</evidence>
<dbReference type="AlphaFoldDB" id="A0A8S1BQP7"/>
<evidence type="ECO:0000256" key="1">
    <source>
        <dbReference type="ARBA" id="ARBA00038068"/>
    </source>
</evidence>
<dbReference type="SUPFAM" id="SSF51197">
    <property type="entry name" value="Clavaminate synthase-like"/>
    <property type="match status" value="1"/>
</dbReference>
<dbReference type="PROSITE" id="PS51184">
    <property type="entry name" value="JMJC"/>
    <property type="match status" value="1"/>
</dbReference>
<comment type="similarity">
    <text evidence="1">Belongs to the JMJD6 family.</text>
</comment>
<evidence type="ECO:0000259" key="4">
    <source>
        <dbReference type="PROSITE" id="PS51184"/>
    </source>
</evidence>
<evidence type="ECO:0000313" key="5">
    <source>
        <dbReference type="EMBL" id="CAB3361194.1"/>
    </source>
</evidence>
<feature type="domain" description="JmjC" evidence="4">
    <location>
        <begin position="94"/>
        <end position="244"/>
    </location>
</feature>
<sequence length="307" mass="35574">MLVNKPCLIEANLTENWKCLSEWIDHNGSPNFEFLKRHFGNSVAPVADCNEQYFNAQKKQNMRVTDFIDYWQKFALDGHPKDRPCLYLKDWHFVKEYPDYGAYHWPEIFRSDWLNEFCDSENGGDDYKFVYMGPKGSWTPMHADVLSSFSWSSNICGRKKWILFPPGTEENLKSTHGDLPFQRNLSPEMTRGGIIIDQLAGQTIFVPSGWHHQVWNEEDTISINHNWLNGCCIEDAWRNLLKGLRAVENELQDCKDMEGWLEQCQVVLKAVAGVDCKGFAGMLAYIANQRLIAVVKNYLMSTFYVFS</sequence>
<dbReference type="Pfam" id="PF02373">
    <property type="entry name" value="JmjC"/>
    <property type="match status" value="1"/>
</dbReference>
<name>A0A8S1BQP7_9INSE</name>
<dbReference type="SMART" id="SM00558">
    <property type="entry name" value="JmjC"/>
    <property type="match status" value="1"/>
</dbReference>
<comment type="caution">
    <text evidence="5">The sequence shown here is derived from an EMBL/GenBank/DDBJ whole genome shotgun (WGS) entry which is preliminary data.</text>
</comment>
<dbReference type="GO" id="GO:0005634">
    <property type="term" value="C:nucleus"/>
    <property type="evidence" value="ECO:0007669"/>
    <property type="project" value="TreeGrafter"/>
</dbReference>
<gene>
    <name evidence="5" type="ORF">CLODIP_2_CD11407</name>
</gene>
<dbReference type="EMBL" id="CADEPI010000005">
    <property type="protein sequence ID" value="CAB3361194.1"/>
    <property type="molecule type" value="Genomic_DNA"/>
</dbReference>
<dbReference type="OrthoDB" id="203487at2759"/>
<dbReference type="InterPro" id="IPR050910">
    <property type="entry name" value="JMJD6_ArgDemeth/LysHydrox"/>
</dbReference>
<proteinExistence type="inferred from homology"/>